<keyword evidence="8" id="KW-0325">Glycoprotein</keyword>
<feature type="disulfide bond" evidence="9">
    <location>
        <begin position="76"/>
        <end position="140"/>
    </location>
</feature>
<keyword evidence="6" id="KW-0472">Membrane</keyword>
<evidence type="ECO:0000256" key="7">
    <source>
        <dbReference type="ARBA" id="ARBA00023157"/>
    </source>
</evidence>
<feature type="disulfide bond" evidence="9">
    <location>
        <begin position="253"/>
        <end position="263"/>
    </location>
</feature>
<dbReference type="FunFam" id="3.10.250.10:FF:000016">
    <property type="entry name" value="Scavenger receptor cysteine-rich protein type 12"/>
    <property type="match status" value="2"/>
</dbReference>
<keyword evidence="11" id="KW-1185">Reference proteome</keyword>
<comment type="caution">
    <text evidence="9">Lacks conserved residue(s) required for the propagation of feature annotation.</text>
</comment>
<gene>
    <name evidence="12" type="primary">LOC110982921</name>
</gene>
<evidence type="ECO:0000259" key="10">
    <source>
        <dbReference type="PROSITE" id="PS50287"/>
    </source>
</evidence>
<keyword evidence="4" id="KW-0677">Repeat</keyword>
<dbReference type="Pfam" id="PF00530">
    <property type="entry name" value="SRCR"/>
    <property type="match status" value="4"/>
</dbReference>
<dbReference type="InterPro" id="IPR001190">
    <property type="entry name" value="SRCR"/>
</dbReference>
<dbReference type="Proteomes" id="UP000694845">
    <property type="component" value="Unplaced"/>
</dbReference>
<feature type="domain" description="SRCR" evidence="10">
    <location>
        <begin position="413"/>
        <end position="509"/>
    </location>
</feature>
<evidence type="ECO:0000256" key="5">
    <source>
        <dbReference type="ARBA" id="ARBA00022989"/>
    </source>
</evidence>
<comment type="subcellular location">
    <subcellularLocation>
        <location evidence="1">Membrane</location>
        <topology evidence="1">Single-pass membrane protein</topology>
    </subcellularLocation>
</comment>
<evidence type="ECO:0000256" key="1">
    <source>
        <dbReference type="ARBA" id="ARBA00004167"/>
    </source>
</evidence>
<dbReference type="Gene3D" id="3.10.250.10">
    <property type="entry name" value="SRCR-like domain"/>
    <property type="match status" value="4"/>
</dbReference>
<feature type="disulfide bond" evidence="9">
    <location>
        <begin position="368"/>
        <end position="378"/>
    </location>
</feature>
<dbReference type="SUPFAM" id="SSF56487">
    <property type="entry name" value="SRCR-like"/>
    <property type="match status" value="4"/>
</dbReference>
<organism evidence="11 12">
    <name type="scientific">Acanthaster planci</name>
    <name type="common">Crown-of-thorns starfish</name>
    <dbReference type="NCBI Taxonomy" id="133434"/>
    <lineage>
        <taxon>Eukaryota</taxon>
        <taxon>Metazoa</taxon>
        <taxon>Echinodermata</taxon>
        <taxon>Eleutherozoa</taxon>
        <taxon>Asterozoa</taxon>
        <taxon>Asteroidea</taxon>
        <taxon>Valvatacea</taxon>
        <taxon>Valvatida</taxon>
        <taxon>Acanthasteridae</taxon>
        <taxon>Acanthaster</taxon>
    </lineage>
</organism>
<evidence type="ECO:0000256" key="6">
    <source>
        <dbReference type="ARBA" id="ARBA00023136"/>
    </source>
</evidence>
<dbReference type="GO" id="GO:0016020">
    <property type="term" value="C:membrane"/>
    <property type="evidence" value="ECO:0007669"/>
    <property type="project" value="UniProtKB-SubCell"/>
</dbReference>
<accession>A0A8B7YVS9</accession>
<evidence type="ECO:0000256" key="9">
    <source>
        <dbReference type="PROSITE-ProRule" id="PRU00196"/>
    </source>
</evidence>
<proteinExistence type="predicted"/>
<dbReference type="GeneID" id="110982921"/>
<feature type="disulfide bond" evidence="9">
    <location>
        <begin position="478"/>
        <end position="488"/>
    </location>
</feature>
<dbReference type="PROSITE" id="PS50287">
    <property type="entry name" value="SRCR_2"/>
    <property type="match status" value="4"/>
</dbReference>
<feature type="disulfide bond" evidence="9">
    <location>
        <begin position="120"/>
        <end position="130"/>
    </location>
</feature>
<evidence type="ECO:0000256" key="4">
    <source>
        <dbReference type="ARBA" id="ARBA00022737"/>
    </source>
</evidence>
<keyword evidence="3" id="KW-0732">Signal</keyword>
<keyword evidence="7 9" id="KW-1015">Disulfide bond</keyword>
<dbReference type="FunFam" id="3.10.250.10:FF:000001">
    <property type="entry name" value="Lysyl oxidase 4 isoform X1"/>
    <property type="match status" value="1"/>
</dbReference>
<dbReference type="InterPro" id="IPR036772">
    <property type="entry name" value="SRCR-like_dom_sf"/>
</dbReference>
<keyword evidence="5" id="KW-1133">Transmembrane helix</keyword>
<dbReference type="OMA" id="TNVICQQ"/>
<dbReference type="SMART" id="SM00202">
    <property type="entry name" value="SR"/>
    <property type="match status" value="4"/>
</dbReference>
<evidence type="ECO:0000313" key="11">
    <source>
        <dbReference type="Proteomes" id="UP000694845"/>
    </source>
</evidence>
<evidence type="ECO:0000256" key="2">
    <source>
        <dbReference type="ARBA" id="ARBA00022692"/>
    </source>
</evidence>
<reference evidence="12" key="1">
    <citation type="submission" date="2025-08" db="UniProtKB">
        <authorList>
            <consortium name="RefSeq"/>
        </authorList>
    </citation>
    <scope>IDENTIFICATION</scope>
</reference>
<protein>
    <submittedName>
        <fullName evidence="12">Deleted in malignant brain tumors 1 protein-like</fullName>
    </submittedName>
</protein>
<dbReference type="OrthoDB" id="5857313at2759"/>
<feature type="domain" description="SRCR" evidence="10">
    <location>
        <begin position="294"/>
        <end position="403"/>
    </location>
</feature>
<evidence type="ECO:0000256" key="8">
    <source>
        <dbReference type="ARBA" id="ARBA00023180"/>
    </source>
</evidence>
<dbReference type="PANTHER" id="PTHR48071:SF28">
    <property type="entry name" value="SRCR DOMAIN-CONTAINING PROTEIN"/>
    <property type="match status" value="1"/>
</dbReference>
<feature type="domain" description="SRCR" evidence="10">
    <location>
        <begin position="52"/>
        <end position="152"/>
    </location>
</feature>
<keyword evidence="2" id="KW-0812">Transmembrane</keyword>
<sequence length="533" mass="59246">MLTNRPLVCRPRRLDLWYSSLYGNKISYKRSMYCLAILLQLVVAAFTQEHDLRLSNIGGKQGRVEVLNNGQWGTICKDGWNFFDALVVCKQLGFPWLARNGWKHDAGNGTGPVWLSNVECKGPESRLEECPHDGWMQHQCADTSHAAAVTCLDQEEFRDLDIIKEVMYVFLRDGNAAYQEEGLILLNLYTDDYERRFLLCDQGWNLADANVICRQKGFDSVHRATTGFYFGRHDPKTPYSSEKVSYLATNFSCIGNESHILQCPAQAWFQDDCPNGYQAGVVCNRVKEPEDFQIRLVNGTNPNEGRLEVYLNGSWGSVCVRRLNYEFAYQATNVICQQLGLGYGLDAPSDGRFGRGSGPVVMSGLIDCSGGESSFAQCFVGDEKPNQRCLSWDSTFEANVICSGPIPESRNPIRLLSYSDMEVGILLIYHDGRWGAVCGEDWSDANSQVACRELGFGPPKSANKYLGRGPMFLGGVSCTGDEVTLDQCSRGQWYQHGCTQDNAILLVCSAGASYLLSSTGLLLASLVTIFCLE</sequence>
<dbReference type="PANTHER" id="PTHR48071">
    <property type="entry name" value="SRCR DOMAIN-CONTAINING PROTEIN"/>
    <property type="match status" value="1"/>
</dbReference>
<evidence type="ECO:0000256" key="3">
    <source>
        <dbReference type="ARBA" id="ARBA00022729"/>
    </source>
</evidence>
<dbReference type="PROSITE" id="PS00420">
    <property type="entry name" value="SRCR_1"/>
    <property type="match status" value="1"/>
</dbReference>
<dbReference type="AlphaFoldDB" id="A0A8B7YVS9"/>
<dbReference type="KEGG" id="aplc:110982921"/>
<dbReference type="RefSeq" id="XP_022097413.1">
    <property type="nucleotide sequence ID" value="XM_022241721.1"/>
</dbReference>
<feature type="domain" description="SRCR" evidence="10">
    <location>
        <begin position="169"/>
        <end position="284"/>
    </location>
</feature>
<dbReference type="PRINTS" id="PR00258">
    <property type="entry name" value="SPERACTRCPTR"/>
</dbReference>
<evidence type="ECO:0000313" key="12">
    <source>
        <dbReference type="RefSeq" id="XP_022097413.1"/>
    </source>
</evidence>
<name>A0A8B7YVS9_ACAPL</name>